<evidence type="ECO:0000256" key="1">
    <source>
        <dbReference type="ARBA" id="ARBA00004123"/>
    </source>
</evidence>
<evidence type="ECO:0000313" key="11">
    <source>
        <dbReference type="Proteomes" id="UP000703269"/>
    </source>
</evidence>
<dbReference type="GO" id="GO:0000785">
    <property type="term" value="C:chromatin"/>
    <property type="evidence" value="ECO:0007669"/>
    <property type="project" value="TreeGrafter"/>
</dbReference>
<evidence type="ECO:0000259" key="9">
    <source>
        <dbReference type="PROSITE" id="PS50157"/>
    </source>
</evidence>
<dbReference type="PANTHER" id="PTHR14003">
    <property type="entry name" value="TRANSCRIPTIONAL REPRESSOR PROTEIN YY"/>
    <property type="match status" value="1"/>
</dbReference>
<dbReference type="FunFam" id="3.30.160.60:FF:001182">
    <property type="entry name" value="Zinc finger, C2H2 type"/>
    <property type="match status" value="1"/>
</dbReference>
<dbReference type="SUPFAM" id="SSF57667">
    <property type="entry name" value="beta-beta-alpha zinc fingers"/>
    <property type="match status" value="1"/>
</dbReference>
<dbReference type="GO" id="GO:0008270">
    <property type="term" value="F:zinc ion binding"/>
    <property type="evidence" value="ECO:0007669"/>
    <property type="project" value="UniProtKB-KW"/>
</dbReference>
<dbReference type="GO" id="GO:0000981">
    <property type="term" value="F:DNA-binding transcription factor activity, RNA polymerase II-specific"/>
    <property type="evidence" value="ECO:0007669"/>
    <property type="project" value="TreeGrafter"/>
</dbReference>
<keyword evidence="5" id="KW-0862">Zinc</keyword>
<accession>A0A9P3G6D3</accession>
<comment type="caution">
    <text evidence="10">The sequence shown here is derived from an EMBL/GenBank/DDBJ whole genome shotgun (WGS) entry which is preliminary data.</text>
</comment>
<dbReference type="GO" id="GO:0005667">
    <property type="term" value="C:transcription regulator complex"/>
    <property type="evidence" value="ECO:0007669"/>
    <property type="project" value="TreeGrafter"/>
</dbReference>
<sequence length="186" mass="20456">MSTVSLPSIREVFPDFFDGVGAPTDGRSISTDSSKNSYDDESPCIPAPPPSAAPRIPLDLSTRRTPNMPSAHPPPYPQLSLRYGSYAELPPLQHAPADPECPAKKRYVCDVCEKRFERPSSLTTHMNSHTGNRPHVCPHPACPKAFTTRSNMLRHSRSHDGPGELVLWDGSPAYPDAHPPHYPCPR</sequence>
<protein>
    <submittedName>
        <fullName evidence="10">C2H2-type zinc finger protein</fullName>
    </submittedName>
</protein>
<dbReference type="PROSITE" id="PS50157">
    <property type="entry name" value="ZINC_FINGER_C2H2_2"/>
    <property type="match status" value="2"/>
</dbReference>
<dbReference type="Proteomes" id="UP000703269">
    <property type="component" value="Unassembled WGS sequence"/>
</dbReference>
<proteinExistence type="predicted"/>
<keyword evidence="11" id="KW-1185">Reference proteome</keyword>
<keyword evidence="4 7" id="KW-0863">Zinc-finger</keyword>
<evidence type="ECO:0000256" key="6">
    <source>
        <dbReference type="ARBA" id="ARBA00023242"/>
    </source>
</evidence>
<feature type="compositionally biased region" description="Polar residues" evidence="8">
    <location>
        <begin position="27"/>
        <end position="36"/>
    </location>
</feature>
<keyword evidence="6" id="KW-0539">Nucleus</keyword>
<keyword evidence="2" id="KW-0479">Metal-binding</keyword>
<dbReference type="Pfam" id="PF00096">
    <property type="entry name" value="zf-C2H2"/>
    <property type="match status" value="2"/>
</dbReference>
<dbReference type="Gene3D" id="3.30.160.60">
    <property type="entry name" value="Classic Zinc Finger"/>
    <property type="match status" value="2"/>
</dbReference>
<dbReference type="GO" id="GO:0031519">
    <property type="term" value="C:PcG protein complex"/>
    <property type="evidence" value="ECO:0007669"/>
    <property type="project" value="TreeGrafter"/>
</dbReference>
<keyword evidence="3" id="KW-0677">Repeat</keyword>
<dbReference type="EMBL" id="BPQB01000009">
    <property type="protein sequence ID" value="GJE88324.1"/>
    <property type="molecule type" value="Genomic_DNA"/>
</dbReference>
<dbReference type="PROSITE" id="PS00028">
    <property type="entry name" value="ZINC_FINGER_C2H2_1"/>
    <property type="match status" value="2"/>
</dbReference>
<evidence type="ECO:0000256" key="7">
    <source>
        <dbReference type="PROSITE-ProRule" id="PRU00042"/>
    </source>
</evidence>
<evidence type="ECO:0000256" key="5">
    <source>
        <dbReference type="ARBA" id="ARBA00022833"/>
    </source>
</evidence>
<feature type="domain" description="C2H2-type" evidence="9">
    <location>
        <begin position="107"/>
        <end position="134"/>
    </location>
</feature>
<dbReference type="InterPro" id="IPR013087">
    <property type="entry name" value="Znf_C2H2_type"/>
</dbReference>
<evidence type="ECO:0000256" key="2">
    <source>
        <dbReference type="ARBA" id="ARBA00022723"/>
    </source>
</evidence>
<dbReference type="GO" id="GO:0000978">
    <property type="term" value="F:RNA polymerase II cis-regulatory region sequence-specific DNA binding"/>
    <property type="evidence" value="ECO:0007669"/>
    <property type="project" value="TreeGrafter"/>
</dbReference>
<dbReference type="InterPro" id="IPR036236">
    <property type="entry name" value="Znf_C2H2_sf"/>
</dbReference>
<dbReference type="PANTHER" id="PTHR14003:SF20">
    <property type="entry name" value="FINGER DOMAIN PROTEIN, PUTATIVE (AFU_ORTHOLOGUE AFUA_4G10380)-RELATED"/>
    <property type="match status" value="1"/>
</dbReference>
<dbReference type="OrthoDB" id="6077919at2759"/>
<reference evidence="10 11" key="1">
    <citation type="submission" date="2021-08" db="EMBL/GenBank/DDBJ databases">
        <title>Draft Genome Sequence of Phanerochaete sordida strain YK-624.</title>
        <authorList>
            <person name="Mori T."/>
            <person name="Dohra H."/>
            <person name="Suzuki T."/>
            <person name="Kawagishi H."/>
            <person name="Hirai H."/>
        </authorList>
    </citation>
    <scope>NUCLEOTIDE SEQUENCE [LARGE SCALE GENOMIC DNA]</scope>
    <source>
        <strain evidence="10 11">YK-624</strain>
    </source>
</reference>
<dbReference type="AlphaFoldDB" id="A0A9P3G6D3"/>
<feature type="domain" description="C2H2-type" evidence="9">
    <location>
        <begin position="135"/>
        <end position="164"/>
    </location>
</feature>
<dbReference type="SMART" id="SM00355">
    <property type="entry name" value="ZnF_C2H2"/>
    <property type="match status" value="2"/>
</dbReference>
<evidence type="ECO:0000256" key="4">
    <source>
        <dbReference type="ARBA" id="ARBA00022771"/>
    </source>
</evidence>
<evidence type="ECO:0000313" key="10">
    <source>
        <dbReference type="EMBL" id="GJE88324.1"/>
    </source>
</evidence>
<feature type="region of interest" description="Disordered" evidence="8">
    <location>
        <begin position="15"/>
        <end position="82"/>
    </location>
</feature>
<comment type="subcellular location">
    <subcellularLocation>
        <location evidence="1">Nucleus</location>
    </subcellularLocation>
</comment>
<evidence type="ECO:0000256" key="3">
    <source>
        <dbReference type="ARBA" id="ARBA00022737"/>
    </source>
</evidence>
<organism evidence="10 11">
    <name type="scientific">Phanerochaete sordida</name>
    <dbReference type="NCBI Taxonomy" id="48140"/>
    <lineage>
        <taxon>Eukaryota</taxon>
        <taxon>Fungi</taxon>
        <taxon>Dikarya</taxon>
        <taxon>Basidiomycota</taxon>
        <taxon>Agaricomycotina</taxon>
        <taxon>Agaricomycetes</taxon>
        <taxon>Polyporales</taxon>
        <taxon>Phanerochaetaceae</taxon>
        <taxon>Phanerochaete</taxon>
    </lineage>
</organism>
<name>A0A9P3G6D3_9APHY</name>
<evidence type="ECO:0000256" key="8">
    <source>
        <dbReference type="SAM" id="MobiDB-lite"/>
    </source>
</evidence>
<gene>
    <name evidence="10" type="ORF">PsYK624_044070</name>
</gene>